<comment type="subcellular location">
    <subcellularLocation>
        <location evidence="1">Membrane</location>
        <topology evidence="1">Multi-pass membrane protein</topology>
    </subcellularLocation>
</comment>
<keyword evidence="4 6" id="KW-0472">Membrane</keyword>
<evidence type="ECO:0000259" key="7">
    <source>
        <dbReference type="PROSITE" id="PS50850"/>
    </source>
</evidence>
<dbReference type="Proteomes" id="UP000193642">
    <property type="component" value="Unassembled WGS sequence"/>
</dbReference>
<dbReference type="GO" id="GO:0016020">
    <property type="term" value="C:membrane"/>
    <property type="evidence" value="ECO:0007669"/>
    <property type="project" value="UniProtKB-SubCell"/>
</dbReference>
<dbReference type="EMBL" id="MCGO01000001">
    <property type="protein sequence ID" value="ORY53688.1"/>
    <property type="molecule type" value="Genomic_DNA"/>
</dbReference>
<name>A0A1Y2D313_9FUNG</name>
<feature type="transmembrane region" description="Helical" evidence="6">
    <location>
        <begin position="90"/>
        <end position="113"/>
    </location>
</feature>
<gene>
    <name evidence="8" type="ORF">BCR33DRAFT_711047</name>
</gene>
<feature type="transmembrane region" description="Helical" evidence="6">
    <location>
        <begin position="125"/>
        <end position="145"/>
    </location>
</feature>
<feature type="region of interest" description="Disordered" evidence="5">
    <location>
        <begin position="294"/>
        <end position="317"/>
    </location>
</feature>
<evidence type="ECO:0000256" key="3">
    <source>
        <dbReference type="ARBA" id="ARBA00022989"/>
    </source>
</evidence>
<protein>
    <recommendedName>
        <fullName evidence="7">Major facilitator superfamily (MFS) profile domain-containing protein</fullName>
    </recommendedName>
</protein>
<dbReference type="Gene3D" id="1.20.1250.20">
    <property type="entry name" value="MFS general substrate transporter like domains"/>
    <property type="match status" value="1"/>
</dbReference>
<evidence type="ECO:0000256" key="5">
    <source>
        <dbReference type="SAM" id="MobiDB-lite"/>
    </source>
</evidence>
<evidence type="ECO:0000256" key="1">
    <source>
        <dbReference type="ARBA" id="ARBA00004141"/>
    </source>
</evidence>
<dbReference type="GO" id="GO:0022857">
    <property type="term" value="F:transmembrane transporter activity"/>
    <property type="evidence" value="ECO:0007669"/>
    <property type="project" value="InterPro"/>
</dbReference>
<evidence type="ECO:0000256" key="4">
    <source>
        <dbReference type="ARBA" id="ARBA00023136"/>
    </source>
</evidence>
<feature type="transmembrane region" description="Helical" evidence="6">
    <location>
        <begin position="258"/>
        <end position="278"/>
    </location>
</feature>
<dbReference type="PANTHER" id="PTHR23507:SF1">
    <property type="entry name" value="FI18259P1-RELATED"/>
    <property type="match status" value="1"/>
</dbReference>
<sequence>MAIDAAFALALIVGPVAGGALVEYGGFLLTFGVMTAVSMSLVLFVLLKVTETRVLRNTSDASKPIIALLMYSVSQTSVTLKTILKHITAASLLLIMTILSFQLSGFQVLYLFSPATRFGWTAFDSGLFAVIIAIQTIIWLVILIPRITEYATRALHIPKLTTEIRILQTGLFSVSLGMILYGFSTTSAQFRASSVVAVMGCFANPTLRSLLSVLVPSHLQGSLFSAIQILESISMIASGITLNFLYRYTTVEWNAPQACFYIVGGLFGLAFLISLAGVSKQGVDAMAVNPGNMMDEEDDIGRGRSEFDSATEAPLLS</sequence>
<keyword evidence="2 6" id="KW-0812">Transmembrane</keyword>
<feature type="transmembrane region" description="Helical" evidence="6">
    <location>
        <begin position="223"/>
        <end position="246"/>
    </location>
</feature>
<evidence type="ECO:0000313" key="8">
    <source>
        <dbReference type="EMBL" id="ORY53688.1"/>
    </source>
</evidence>
<reference evidence="8 9" key="1">
    <citation type="submission" date="2016-07" db="EMBL/GenBank/DDBJ databases">
        <title>Pervasive Adenine N6-methylation of Active Genes in Fungi.</title>
        <authorList>
            <consortium name="DOE Joint Genome Institute"/>
            <person name="Mondo S.J."/>
            <person name="Dannebaum R.O."/>
            <person name="Kuo R.C."/>
            <person name="Labutti K."/>
            <person name="Haridas S."/>
            <person name="Kuo A."/>
            <person name="Salamov A."/>
            <person name="Ahrendt S.R."/>
            <person name="Lipzen A."/>
            <person name="Sullivan W."/>
            <person name="Andreopoulos W.B."/>
            <person name="Clum A."/>
            <person name="Lindquist E."/>
            <person name="Daum C."/>
            <person name="Ramamoorthy G.K."/>
            <person name="Gryganskyi A."/>
            <person name="Culley D."/>
            <person name="Magnuson J.K."/>
            <person name="James T.Y."/>
            <person name="O'Malley M.A."/>
            <person name="Stajich J.E."/>
            <person name="Spatafora J.W."/>
            <person name="Visel A."/>
            <person name="Grigoriev I.V."/>
        </authorList>
    </citation>
    <scope>NUCLEOTIDE SEQUENCE [LARGE SCALE GENOMIC DNA]</scope>
    <source>
        <strain evidence="8 9">JEL800</strain>
    </source>
</reference>
<evidence type="ECO:0000313" key="9">
    <source>
        <dbReference type="Proteomes" id="UP000193642"/>
    </source>
</evidence>
<evidence type="ECO:0000256" key="2">
    <source>
        <dbReference type="ARBA" id="ARBA00022692"/>
    </source>
</evidence>
<proteinExistence type="predicted"/>
<dbReference type="Pfam" id="PF07690">
    <property type="entry name" value="MFS_1"/>
    <property type="match status" value="1"/>
</dbReference>
<feature type="domain" description="Major facilitator superfamily (MFS) profile" evidence="7">
    <location>
        <begin position="1"/>
        <end position="282"/>
    </location>
</feature>
<dbReference type="PROSITE" id="PS50850">
    <property type="entry name" value="MFS"/>
    <property type="match status" value="1"/>
</dbReference>
<dbReference type="PANTHER" id="PTHR23507">
    <property type="entry name" value="ZGC:174356"/>
    <property type="match status" value="1"/>
</dbReference>
<dbReference type="InterPro" id="IPR020846">
    <property type="entry name" value="MFS_dom"/>
</dbReference>
<dbReference type="InterPro" id="IPR036259">
    <property type="entry name" value="MFS_trans_sf"/>
</dbReference>
<feature type="transmembrane region" description="Helical" evidence="6">
    <location>
        <begin position="28"/>
        <end position="47"/>
    </location>
</feature>
<keyword evidence="3 6" id="KW-1133">Transmembrane helix</keyword>
<feature type="transmembrane region" description="Helical" evidence="6">
    <location>
        <begin position="166"/>
        <end position="184"/>
    </location>
</feature>
<dbReference type="OrthoDB" id="3026777at2759"/>
<dbReference type="AlphaFoldDB" id="A0A1Y2D313"/>
<keyword evidence="9" id="KW-1185">Reference proteome</keyword>
<comment type="caution">
    <text evidence="8">The sequence shown here is derived from an EMBL/GenBank/DDBJ whole genome shotgun (WGS) entry which is preliminary data.</text>
</comment>
<organism evidence="8 9">
    <name type="scientific">Rhizoclosmatium globosum</name>
    <dbReference type="NCBI Taxonomy" id="329046"/>
    <lineage>
        <taxon>Eukaryota</taxon>
        <taxon>Fungi</taxon>
        <taxon>Fungi incertae sedis</taxon>
        <taxon>Chytridiomycota</taxon>
        <taxon>Chytridiomycota incertae sedis</taxon>
        <taxon>Chytridiomycetes</taxon>
        <taxon>Chytridiales</taxon>
        <taxon>Chytriomycetaceae</taxon>
        <taxon>Rhizoclosmatium</taxon>
    </lineage>
</organism>
<dbReference type="InterPro" id="IPR011701">
    <property type="entry name" value="MFS"/>
</dbReference>
<dbReference type="SUPFAM" id="SSF103473">
    <property type="entry name" value="MFS general substrate transporter"/>
    <property type="match status" value="1"/>
</dbReference>
<evidence type="ECO:0000256" key="6">
    <source>
        <dbReference type="SAM" id="Phobius"/>
    </source>
</evidence>
<accession>A0A1Y2D313</accession>